<keyword evidence="3" id="KW-1185">Reference proteome</keyword>
<dbReference type="EMBL" id="LGTL01000008">
    <property type="protein sequence ID" value="KPA80622.1"/>
    <property type="molecule type" value="Genomic_DNA"/>
</dbReference>
<feature type="compositionally biased region" description="Basic and acidic residues" evidence="1">
    <location>
        <begin position="328"/>
        <end position="346"/>
    </location>
</feature>
<feature type="compositionally biased region" description="Polar residues" evidence="1">
    <location>
        <begin position="515"/>
        <end position="533"/>
    </location>
</feature>
<dbReference type="RefSeq" id="XP_015659061.1">
    <property type="nucleotide sequence ID" value="XM_015802617.1"/>
</dbReference>
<gene>
    <name evidence="2" type="ORF">ABB37_04815</name>
</gene>
<feature type="region of interest" description="Disordered" evidence="1">
    <location>
        <begin position="1"/>
        <end position="40"/>
    </location>
</feature>
<dbReference type="Proteomes" id="UP000037923">
    <property type="component" value="Unassembled WGS sequence"/>
</dbReference>
<organism evidence="2 3">
    <name type="scientific">Leptomonas pyrrhocoris</name>
    <name type="common">Firebug parasite</name>
    <dbReference type="NCBI Taxonomy" id="157538"/>
    <lineage>
        <taxon>Eukaryota</taxon>
        <taxon>Discoba</taxon>
        <taxon>Euglenozoa</taxon>
        <taxon>Kinetoplastea</taxon>
        <taxon>Metakinetoplastina</taxon>
        <taxon>Trypanosomatida</taxon>
        <taxon>Trypanosomatidae</taxon>
        <taxon>Leishmaniinae</taxon>
        <taxon>Leptomonas</taxon>
    </lineage>
</organism>
<dbReference type="GeneID" id="26905106"/>
<accession>A0A0N0DVN7</accession>
<feature type="compositionally biased region" description="Basic residues" evidence="1">
    <location>
        <begin position="488"/>
        <end position="501"/>
    </location>
</feature>
<feature type="compositionally biased region" description="Basic and acidic residues" evidence="1">
    <location>
        <begin position="502"/>
        <end position="511"/>
    </location>
</feature>
<dbReference type="OMA" id="TSCELMR"/>
<feature type="compositionally biased region" description="Low complexity" evidence="1">
    <location>
        <begin position="445"/>
        <end position="458"/>
    </location>
</feature>
<sequence length="690" mass="76304">MTASPSTSSSFFCASSSRCSSPKLSVKSPKEPCRNAARGDQPEEVHFAPDTRCELIAVPFAYHVAFAYLHGTQLFFFAVLRKLNRAHVKDKRVCFVTDYTINLAAADTGAVSRCSKVEDAAELICDVRSRAVGIRMQGRPFAVAPQIYLHWNCFYEMPVDLLLFAESDEQLGDLVRVLRFVYRHCTAKELPCRMLQPKEEWEAKLVLWADGSRVKKNAMAYHRVPTPPPAADSPRFAGPPSSNGLRSIEVPRTRGAHSASTPGRDARLGSALASSPPPRPPPRRSFSRPMEGARRLELDESPATPPRIRDPGPQRPIRHPVAEGFSATRRELNPLARDAKVERKSEAVTAGVPSSGDDSNSSKAARARRLFVDDDAALGSEDALAGLYSPLTSSPPPPDREQTTRSKVKALEATVQAQRLCIRELRRSGYSKECELDDLKRHLSVASSSHGKSSAPEPSSRRHQIQLPKDEQISADGRQEEGGQGREHKGKQHSRHKHHRHPMSDHNDKHLPRTRASSVCSSSNHEANLSTVKPIQGGRGRGAACPVAKDGGGADRGEKSTASVREAELQLTDALSRHRVFEETVWSYYKALPAGLQEELRTYHRDGSHKANGLQRRRSTEEELKCLQELVRQSERAHAEDSSNTSSAPTAETMAVVGDQIDAFAQELGRRQYEIDALRRQLRDKTGTRH</sequence>
<dbReference type="OrthoDB" id="262453at2759"/>
<feature type="compositionally biased region" description="Basic and acidic residues" evidence="1">
    <location>
        <begin position="468"/>
        <end position="487"/>
    </location>
</feature>
<evidence type="ECO:0000256" key="1">
    <source>
        <dbReference type="SAM" id="MobiDB-lite"/>
    </source>
</evidence>
<evidence type="ECO:0000313" key="3">
    <source>
        <dbReference type="Proteomes" id="UP000037923"/>
    </source>
</evidence>
<name>A0A0N0DVN7_LEPPY</name>
<feature type="region of interest" description="Disordered" evidence="1">
    <location>
        <begin position="445"/>
        <end position="563"/>
    </location>
</feature>
<proteinExistence type="predicted"/>
<dbReference type="AlphaFoldDB" id="A0A0N0DVN7"/>
<dbReference type="EMBL" id="LGTL01000008">
    <property type="protein sequence ID" value="KPA80621.1"/>
    <property type="molecule type" value="Genomic_DNA"/>
</dbReference>
<reference evidence="2 3" key="1">
    <citation type="submission" date="2015-07" db="EMBL/GenBank/DDBJ databases">
        <title>High-quality genome of monoxenous trypanosomatid Leptomonas pyrrhocoris.</title>
        <authorList>
            <person name="Flegontov P."/>
            <person name="Butenko A."/>
            <person name="Firsov S."/>
            <person name="Vlcek C."/>
            <person name="Logacheva M.D."/>
            <person name="Field M."/>
            <person name="Filatov D."/>
            <person name="Flegontova O."/>
            <person name="Gerasimov E."/>
            <person name="Jackson A.P."/>
            <person name="Kelly S."/>
            <person name="Opperdoes F."/>
            <person name="O'Reilly A."/>
            <person name="Votypka J."/>
            <person name="Yurchenko V."/>
            <person name="Lukes J."/>
        </authorList>
    </citation>
    <scope>NUCLEOTIDE SEQUENCE [LARGE SCALE GENOMIC DNA]</scope>
    <source>
        <strain evidence="2">H10</strain>
    </source>
</reference>
<feature type="region of interest" description="Disordered" evidence="1">
    <location>
        <begin position="387"/>
        <end position="406"/>
    </location>
</feature>
<dbReference type="VEuPathDB" id="TriTrypDB:LpyrH10_08_2640"/>
<evidence type="ECO:0000313" key="2">
    <source>
        <dbReference type="EMBL" id="KPA80622.1"/>
    </source>
</evidence>
<feature type="region of interest" description="Disordered" evidence="1">
    <location>
        <begin position="222"/>
        <end position="363"/>
    </location>
</feature>
<protein>
    <submittedName>
        <fullName evidence="2">Uncharacterized protein</fullName>
    </submittedName>
</protein>
<feature type="compositionally biased region" description="Low complexity" evidence="1">
    <location>
        <begin position="1"/>
        <end position="27"/>
    </location>
</feature>
<comment type="caution">
    <text evidence="2">The sequence shown here is derived from an EMBL/GenBank/DDBJ whole genome shotgun (WGS) entry which is preliminary data.</text>
</comment>
<dbReference type="RefSeq" id="XP_015659060.1">
    <property type="nucleotide sequence ID" value="XM_015802616.1"/>
</dbReference>